<dbReference type="SUPFAM" id="SSF48371">
    <property type="entry name" value="ARM repeat"/>
    <property type="match status" value="1"/>
</dbReference>
<feature type="region of interest" description="Disordered" evidence="3">
    <location>
        <begin position="101"/>
        <end position="151"/>
    </location>
</feature>
<feature type="region of interest" description="Disordered" evidence="3">
    <location>
        <begin position="553"/>
        <end position="653"/>
    </location>
</feature>
<feature type="compositionally biased region" description="Low complexity" evidence="3">
    <location>
        <begin position="494"/>
        <end position="508"/>
    </location>
</feature>
<keyword evidence="1" id="KW-0677">Repeat</keyword>
<name>A0A401GIK0_9APHY</name>
<protein>
    <recommendedName>
        <fullName evidence="6">ARM repeat-containing protein</fullName>
    </recommendedName>
</protein>
<evidence type="ECO:0000256" key="3">
    <source>
        <dbReference type="SAM" id="MobiDB-lite"/>
    </source>
</evidence>
<dbReference type="Proteomes" id="UP000287166">
    <property type="component" value="Unassembled WGS sequence"/>
</dbReference>
<evidence type="ECO:0000313" key="5">
    <source>
        <dbReference type="Proteomes" id="UP000287166"/>
    </source>
</evidence>
<evidence type="ECO:0000256" key="1">
    <source>
        <dbReference type="ARBA" id="ARBA00022737"/>
    </source>
</evidence>
<evidence type="ECO:0000313" key="4">
    <source>
        <dbReference type="EMBL" id="GBE82030.1"/>
    </source>
</evidence>
<keyword evidence="5" id="KW-1185">Reference proteome</keyword>
<dbReference type="RefSeq" id="XP_027612943.1">
    <property type="nucleotide sequence ID" value="XM_027757142.1"/>
</dbReference>
<dbReference type="EMBL" id="BFAD01000004">
    <property type="protein sequence ID" value="GBE82030.1"/>
    <property type="molecule type" value="Genomic_DNA"/>
</dbReference>
<feature type="repeat" description="HEAT" evidence="2">
    <location>
        <begin position="855"/>
        <end position="888"/>
    </location>
</feature>
<feature type="compositionally biased region" description="Pro residues" evidence="3">
    <location>
        <begin position="175"/>
        <end position="188"/>
    </location>
</feature>
<dbReference type="GO" id="GO:0005737">
    <property type="term" value="C:cytoplasm"/>
    <property type="evidence" value="ECO:0007669"/>
    <property type="project" value="TreeGrafter"/>
</dbReference>
<dbReference type="Pfam" id="PF02985">
    <property type="entry name" value="HEAT"/>
    <property type="match status" value="1"/>
</dbReference>
<dbReference type="InterPro" id="IPR051023">
    <property type="entry name" value="PP2A_Regulatory_Subunit_A"/>
</dbReference>
<dbReference type="PROSITE" id="PS50077">
    <property type="entry name" value="HEAT_REPEAT"/>
    <property type="match status" value="3"/>
</dbReference>
<dbReference type="PANTHER" id="PTHR10648">
    <property type="entry name" value="SERINE/THREONINE-PROTEIN PHOSPHATASE PP2A 65 KDA REGULATORY SUBUNIT"/>
    <property type="match status" value="1"/>
</dbReference>
<sequence length="1267" mass="136757">MGIIVSFLFPRHSMDTQLSVSSQASSSSRSSSPKPDYPPSPLSERAPSPPTDRSVPPEKHQVLASPPLESLPYSSHAIGIGILSPQLIIGPLAPITRASLSPLQHKSSPSQQCSNPFDSQTSHPANCSSSALSTAPADDPQSTQSFPASFSGSAGASGLRISIPPPNPTISTFTPSPPLRIPPAIDPLPTSPSAPLDLVRPLHVGVDLALSPADITSPSVDPVLDFTEFDADGLSALEKIYLFSRSPSGFHRVFIAHALPRYLGSDAASDAQYPSREEAEQISPGEAVEYVLPLLNGLAMDDDEAVKEALAAELVPIIWWFITHCRLVEDDFIPPSVSFSPLASPVEPITPPAIPLPAVDHPPPAAEVESVPPTHPTFISVQAFTPILGMLLLSQNGFVGGPARYAVVELLKRVRHADEREYEGSAYVAAATAKLRNAKLGPGLLLNVRAAAEQEIPDALDVGLLGYAERRLFEREIVHQVVIGMGRLDMPDDSASISIDGGESESSAMDLDSPSATYSPTTAVPTPLAGAQQQQDSYFPLFETVSSPIPVANSFFPESSPGEFPVRNQDNFTPPTPMSEVPSLSPLSSTSASTPLSASSVSSSSLDSPASHPRADLPSWDESEQYMSPRPRVEEINVESRTVEKRRPPSPRPALAFPAILPAPHIPAEGINIADDIELRDNVHMEDEWQTPAQQEGGDDIQMQDITGEYGASGEHEDAEGHDSLSEEAAVGRLSSMSLVAAVTASAVDTDDNTLSNFHPRSFYPTGAMGHEMCDAFVAEVERVGRDPVYWVRREATFAVGALAKVVPDEVVVSSLLPLFESLCQDATWHVRHSVLFALPAILSRLGLDERRALALDVMLPLARDESPTVRSAVLEALGEVMHTFTDDLEGPPRALLDLFLGVRDETLAIEQPLPSGRPPGPLASDVSESGSSWSEFSVGVGSDTDIYDDPARPLVCAFNYPAVALTLGRARWPELRELYRTLARDASFKVRRTLAASLGELANIIGWEHARDDLMQVWAASVSAAESEVRLKAVENVDVFLCAIGESERREVVRTLELEFRAGRMKGWREREELAKKLEAFVVIEGLEKATLRRLLMAALEDNVAAVREAAVDVIPAFMKTWRPHPEVLAELCSDIGALALSESFRKRTTYIRCQQVLIVSNQGDVVITDDAFWEALSALVHDPVVDVRIHVARLLGSVSERYYDNPLVLERISAYAQHLEHDTSHDVRAFAHSVLAHTVALPVAGPPEATKSAFMFSRPPPPSPS</sequence>
<gene>
    <name evidence="4" type="ORF">SCP_0404060</name>
</gene>
<organism evidence="4 5">
    <name type="scientific">Sparassis crispa</name>
    <dbReference type="NCBI Taxonomy" id="139825"/>
    <lineage>
        <taxon>Eukaryota</taxon>
        <taxon>Fungi</taxon>
        <taxon>Dikarya</taxon>
        <taxon>Basidiomycota</taxon>
        <taxon>Agaricomycotina</taxon>
        <taxon>Agaricomycetes</taxon>
        <taxon>Polyporales</taxon>
        <taxon>Sparassidaceae</taxon>
        <taxon>Sparassis</taxon>
    </lineage>
</organism>
<feature type="region of interest" description="Disordered" evidence="3">
    <location>
        <begin position="164"/>
        <end position="188"/>
    </location>
</feature>
<dbReference type="OrthoDB" id="340346at2759"/>
<dbReference type="InterPro" id="IPR004155">
    <property type="entry name" value="PBS_lyase_HEAT"/>
</dbReference>
<comment type="caution">
    <text evidence="4">The sequence shown here is derived from an EMBL/GenBank/DDBJ whole genome shotgun (WGS) entry which is preliminary data.</text>
</comment>
<feature type="region of interest" description="Disordered" evidence="3">
    <location>
        <begin position="16"/>
        <end position="60"/>
    </location>
</feature>
<feature type="compositionally biased region" description="Polar residues" evidence="3">
    <location>
        <begin position="514"/>
        <end position="524"/>
    </location>
</feature>
<evidence type="ECO:0008006" key="6">
    <source>
        <dbReference type="Google" id="ProtNLM"/>
    </source>
</evidence>
<feature type="compositionally biased region" description="Low complexity" evidence="3">
    <location>
        <begin position="19"/>
        <end position="34"/>
    </location>
</feature>
<feature type="region of interest" description="Disordered" evidence="3">
    <location>
        <begin position="911"/>
        <end position="930"/>
    </location>
</feature>
<dbReference type="PANTHER" id="PTHR10648:SF1">
    <property type="entry name" value="SERINE_THREONINE-PROTEIN PHOSPHATASE 4 REGULATORY SUBUNIT 1"/>
    <property type="match status" value="1"/>
</dbReference>
<feature type="region of interest" description="Disordered" evidence="3">
    <location>
        <begin position="494"/>
        <end position="531"/>
    </location>
</feature>
<feature type="compositionally biased region" description="Polar residues" evidence="3">
    <location>
        <begin position="101"/>
        <end position="133"/>
    </location>
</feature>
<feature type="repeat" description="HEAT" evidence="2">
    <location>
        <begin position="816"/>
        <end position="854"/>
    </location>
</feature>
<evidence type="ECO:0000256" key="2">
    <source>
        <dbReference type="PROSITE-ProRule" id="PRU00103"/>
    </source>
</evidence>
<proteinExistence type="predicted"/>
<dbReference type="InterPro" id="IPR000357">
    <property type="entry name" value="HEAT"/>
</dbReference>
<dbReference type="SMART" id="SM00567">
    <property type="entry name" value="EZ_HEAT"/>
    <property type="match status" value="4"/>
</dbReference>
<dbReference type="GeneID" id="38778947"/>
<feature type="compositionally biased region" description="Low complexity" evidence="3">
    <location>
        <begin position="581"/>
        <end position="611"/>
    </location>
</feature>
<dbReference type="InterPro" id="IPR011989">
    <property type="entry name" value="ARM-like"/>
</dbReference>
<dbReference type="AlphaFoldDB" id="A0A401GIK0"/>
<dbReference type="Gene3D" id="1.25.10.10">
    <property type="entry name" value="Leucine-rich Repeat Variant"/>
    <property type="match status" value="1"/>
</dbReference>
<dbReference type="InterPro" id="IPR021133">
    <property type="entry name" value="HEAT_type_2"/>
</dbReference>
<feature type="repeat" description="HEAT" evidence="2">
    <location>
        <begin position="976"/>
        <end position="1014"/>
    </location>
</feature>
<dbReference type="InParanoid" id="A0A401GIK0"/>
<dbReference type="GO" id="GO:0019888">
    <property type="term" value="F:protein phosphatase regulator activity"/>
    <property type="evidence" value="ECO:0007669"/>
    <property type="project" value="TreeGrafter"/>
</dbReference>
<accession>A0A401GIK0</accession>
<dbReference type="InterPro" id="IPR016024">
    <property type="entry name" value="ARM-type_fold"/>
</dbReference>
<reference evidence="4 5" key="1">
    <citation type="journal article" date="2018" name="Sci. Rep.">
        <title>Genome sequence of the cauliflower mushroom Sparassis crispa (Hanabiratake) and its association with beneficial usage.</title>
        <authorList>
            <person name="Kiyama R."/>
            <person name="Furutani Y."/>
            <person name="Kawaguchi K."/>
            <person name="Nakanishi T."/>
        </authorList>
    </citation>
    <scope>NUCLEOTIDE SEQUENCE [LARGE SCALE GENOMIC DNA]</scope>
</reference>
<dbReference type="STRING" id="139825.A0A401GIK0"/>